<dbReference type="InterPro" id="IPR022123">
    <property type="entry name" value="DUF3658"/>
</dbReference>
<dbReference type="OrthoDB" id="6999193at2"/>
<sequence length="260" mass="28981">MWHLVCGDAAVEGVSFVLGAECARSSLRVLRDDLAVGPLHDIDLPPCCARAEFWRTVWPAEMPPLPKLEESLSEDARWLADLARQSRAVTVWQGDSAAEQLLLARVAAMLLDSDTELWEVACGTGDSSGGRRRAVAMHEPQALATLYLPRRVAPERQRTLAGQWRQAVQENARIRRWHGSAFHGEDFTRIDKQLLAAISPQWHPLGQAMADVMKNCDGFFATDMLLFWRARVLVEQGLIEAQGNAGEGYAGWRARRVNKT</sequence>
<dbReference type="Proteomes" id="UP000292639">
    <property type="component" value="Unassembled WGS sequence"/>
</dbReference>
<dbReference type="EMBL" id="QJUP01000004">
    <property type="protein sequence ID" value="TBU98675.1"/>
    <property type="molecule type" value="Genomic_DNA"/>
</dbReference>
<dbReference type="RefSeq" id="WP_131185626.1">
    <property type="nucleotide sequence ID" value="NZ_QJUO01000032.1"/>
</dbReference>
<evidence type="ECO:0008006" key="5">
    <source>
        <dbReference type="Google" id="ProtNLM"/>
    </source>
</evidence>
<comment type="caution">
    <text evidence="3">The sequence shown here is derived from an EMBL/GenBank/DDBJ whole genome shotgun (WGS) entry which is preliminary data.</text>
</comment>
<feature type="domain" description="DUF3658" evidence="2">
    <location>
        <begin position="148"/>
        <end position="246"/>
    </location>
</feature>
<dbReference type="Pfam" id="PF08874">
    <property type="entry name" value="DUF1835"/>
    <property type="match status" value="1"/>
</dbReference>
<gene>
    <name evidence="3" type="ORF">DNJ96_05400</name>
</gene>
<organism evidence="3 4">
    <name type="scientific">Stutzerimonas kirkiae</name>
    <dbReference type="NCBI Taxonomy" id="2211392"/>
    <lineage>
        <taxon>Bacteria</taxon>
        <taxon>Pseudomonadati</taxon>
        <taxon>Pseudomonadota</taxon>
        <taxon>Gammaproteobacteria</taxon>
        <taxon>Pseudomonadales</taxon>
        <taxon>Pseudomonadaceae</taxon>
        <taxon>Stutzerimonas</taxon>
    </lineage>
</organism>
<dbReference type="AlphaFoldDB" id="A0A4Q9RCP7"/>
<evidence type="ECO:0000259" key="2">
    <source>
        <dbReference type="Pfam" id="PF12395"/>
    </source>
</evidence>
<proteinExistence type="predicted"/>
<feature type="domain" description="DUF1835" evidence="1">
    <location>
        <begin position="3"/>
        <end position="121"/>
    </location>
</feature>
<keyword evidence="4" id="KW-1185">Reference proteome</keyword>
<dbReference type="Pfam" id="PF12395">
    <property type="entry name" value="DUF3658"/>
    <property type="match status" value="1"/>
</dbReference>
<accession>A0A4Q9RCP7</accession>
<evidence type="ECO:0000259" key="1">
    <source>
        <dbReference type="Pfam" id="PF08874"/>
    </source>
</evidence>
<evidence type="ECO:0000313" key="3">
    <source>
        <dbReference type="EMBL" id="TBU98675.1"/>
    </source>
</evidence>
<reference evidence="3 4" key="1">
    <citation type="submission" date="2018-06" db="EMBL/GenBank/DDBJ databases">
        <title>Three novel Pseudomonas species isolated from symptomatic oak.</title>
        <authorList>
            <person name="Bueno-Gonzalez V."/>
            <person name="Brady C."/>
        </authorList>
    </citation>
    <scope>NUCLEOTIDE SEQUENCE [LARGE SCALE GENOMIC DNA]</scope>
    <source>
        <strain evidence="3 4">P17C</strain>
    </source>
</reference>
<dbReference type="InterPro" id="IPR014973">
    <property type="entry name" value="DUF1835"/>
</dbReference>
<name>A0A4Q9RCP7_9GAMM</name>
<evidence type="ECO:0000313" key="4">
    <source>
        <dbReference type="Proteomes" id="UP000292639"/>
    </source>
</evidence>
<protein>
    <recommendedName>
        <fullName evidence="5">DUF1835 domain-containing protein</fullName>
    </recommendedName>
</protein>